<reference evidence="1" key="1">
    <citation type="journal article" date="2020" name="mSystems">
        <title>Genome- and Community-Level Interaction Insights into Carbon Utilization and Element Cycling Functions of Hydrothermarchaeota in Hydrothermal Sediment.</title>
        <authorList>
            <person name="Zhou Z."/>
            <person name="Liu Y."/>
            <person name="Xu W."/>
            <person name="Pan J."/>
            <person name="Luo Z.H."/>
            <person name="Li M."/>
        </authorList>
    </citation>
    <scope>NUCLEOTIDE SEQUENCE [LARGE SCALE GENOMIC DNA]</scope>
    <source>
        <strain evidence="1">SpSt-222</strain>
    </source>
</reference>
<dbReference type="PANTHER" id="PTHR35368:SF1">
    <property type="entry name" value="HYDROPEROXIDE REDUCTASE"/>
    <property type="match status" value="1"/>
</dbReference>
<dbReference type="InterPro" id="IPR015946">
    <property type="entry name" value="KH_dom-like_a/b"/>
</dbReference>
<name>A0A7C1JYE0_THERO</name>
<evidence type="ECO:0000313" key="1">
    <source>
        <dbReference type="EMBL" id="HEF64566.1"/>
    </source>
</evidence>
<dbReference type="Pfam" id="PF02566">
    <property type="entry name" value="OsmC"/>
    <property type="match status" value="1"/>
</dbReference>
<dbReference type="InterPro" id="IPR003718">
    <property type="entry name" value="OsmC/Ohr_fam"/>
</dbReference>
<dbReference type="AlphaFoldDB" id="A0A7C1JYE0"/>
<dbReference type="SUPFAM" id="SSF82784">
    <property type="entry name" value="OsmC-like"/>
    <property type="match status" value="1"/>
</dbReference>
<organism evidence="1">
    <name type="scientific">Thermomicrobium roseum</name>
    <dbReference type="NCBI Taxonomy" id="500"/>
    <lineage>
        <taxon>Bacteria</taxon>
        <taxon>Pseudomonadati</taxon>
        <taxon>Thermomicrobiota</taxon>
        <taxon>Thermomicrobia</taxon>
        <taxon>Thermomicrobiales</taxon>
        <taxon>Thermomicrobiaceae</taxon>
        <taxon>Thermomicrobium</taxon>
    </lineage>
</organism>
<sequence>MDIRTLQRPLKQRYREEPDAARITLRAVAQQFDSPLRCRIETTGGTVISEAHPGVGGPGTASCSGDLLLAALAACAQITCQMVANALAIPIEHVSVTAEGDLDLRGTLGLSRDVPVGFQTIRLSIDLRAPEATPERLASLREKTEQFCVIYQTLRQPPEITVHWPSNSTQP</sequence>
<accession>A0A7C1JYE0</accession>
<dbReference type="PANTHER" id="PTHR35368">
    <property type="entry name" value="HYDROPEROXIDE REDUCTASE"/>
    <property type="match status" value="1"/>
</dbReference>
<dbReference type="EMBL" id="DSJL01000007">
    <property type="protein sequence ID" value="HEF64566.1"/>
    <property type="molecule type" value="Genomic_DNA"/>
</dbReference>
<proteinExistence type="predicted"/>
<dbReference type="Gene3D" id="3.30.300.20">
    <property type="match status" value="1"/>
</dbReference>
<dbReference type="InterPro" id="IPR052924">
    <property type="entry name" value="OsmC/Ohr_hydroprdx_reductase"/>
</dbReference>
<comment type="caution">
    <text evidence="1">The sequence shown here is derived from an EMBL/GenBank/DDBJ whole genome shotgun (WGS) entry which is preliminary data.</text>
</comment>
<protein>
    <submittedName>
        <fullName evidence="1">OsmC family peroxiredoxin</fullName>
    </submittedName>
</protein>
<gene>
    <name evidence="1" type="ORF">ENP47_03015</name>
</gene>
<dbReference type="InterPro" id="IPR036102">
    <property type="entry name" value="OsmC/Ohrsf"/>
</dbReference>